<keyword evidence="4 5" id="KW-0472">Membrane</keyword>
<accession>A0AAD7G4G0</accession>
<reference evidence="6" key="1">
    <citation type="submission" date="2023-03" db="EMBL/GenBank/DDBJ databases">
        <title>Massive genome expansion in bonnet fungi (Mycena s.s.) driven by repeated elements and novel gene families across ecological guilds.</title>
        <authorList>
            <consortium name="Lawrence Berkeley National Laboratory"/>
            <person name="Harder C.B."/>
            <person name="Miyauchi S."/>
            <person name="Viragh M."/>
            <person name="Kuo A."/>
            <person name="Thoen E."/>
            <person name="Andreopoulos B."/>
            <person name="Lu D."/>
            <person name="Skrede I."/>
            <person name="Drula E."/>
            <person name="Henrissat B."/>
            <person name="Morin E."/>
            <person name="Kohler A."/>
            <person name="Barry K."/>
            <person name="LaButti K."/>
            <person name="Morin E."/>
            <person name="Salamov A."/>
            <person name="Lipzen A."/>
            <person name="Mereny Z."/>
            <person name="Hegedus B."/>
            <person name="Baldrian P."/>
            <person name="Stursova M."/>
            <person name="Weitz H."/>
            <person name="Taylor A."/>
            <person name="Grigoriev I.V."/>
            <person name="Nagy L.G."/>
            <person name="Martin F."/>
            <person name="Kauserud H."/>
        </authorList>
    </citation>
    <scope>NUCLEOTIDE SEQUENCE</scope>
    <source>
        <strain evidence="6">CBHHK067</strain>
    </source>
</reference>
<dbReference type="GO" id="GO:0016020">
    <property type="term" value="C:membrane"/>
    <property type="evidence" value="ECO:0007669"/>
    <property type="project" value="UniProtKB-SubCell"/>
</dbReference>
<evidence type="ECO:0000256" key="2">
    <source>
        <dbReference type="ARBA" id="ARBA00022692"/>
    </source>
</evidence>
<keyword evidence="7" id="KW-1185">Reference proteome</keyword>
<feature type="transmembrane region" description="Helical" evidence="5">
    <location>
        <begin position="12"/>
        <end position="38"/>
    </location>
</feature>
<dbReference type="Proteomes" id="UP001221757">
    <property type="component" value="Unassembled WGS sequence"/>
</dbReference>
<feature type="transmembrane region" description="Helical" evidence="5">
    <location>
        <begin position="58"/>
        <end position="79"/>
    </location>
</feature>
<organism evidence="6 7">
    <name type="scientific">Mycena rosella</name>
    <name type="common">Pink bonnet</name>
    <name type="synonym">Agaricus rosellus</name>
    <dbReference type="NCBI Taxonomy" id="1033263"/>
    <lineage>
        <taxon>Eukaryota</taxon>
        <taxon>Fungi</taxon>
        <taxon>Dikarya</taxon>
        <taxon>Basidiomycota</taxon>
        <taxon>Agaricomycotina</taxon>
        <taxon>Agaricomycetes</taxon>
        <taxon>Agaricomycetidae</taxon>
        <taxon>Agaricales</taxon>
        <taxon>Marasmiineae</taxon>
        <taxon>Mycenaceae</taxon>
        <taxon>Mycena</taxon>
    </lineage>
</organism>
<protein>
    <recommendedName>
        <fullName evidence="8">Tetraspanin</fullName>
    </recommendedName>
</protein>
<keyword evidence="2 5" id="KW-0812">Transmembrane</keyword>
<evidence type="ECO:0000256" key="1">
    <source>
        <dbReference type="ARBA" id="ARBA00004141"/>
    </source>
</evidence>
<sequence>MAAKYLFCLPLRFGVLLISFFQFLASGAITGLLTYGLILNAQDKLAFELTSRMRTSVIVLAAICGLVAIISLTGFIGAIRKSPSAVGAFRNLLWLFFVLELAAAITYFVLYFADKDEFKKLCIEGLERISTGTTHPTSPQDAADSCDGTLKRSLAPMIVSAVVPLLSQAYGVYIVSAYARKLREEPGARVFRGPGYAEIGEEARPLTHKGAGAYADV</sequence>
<dbReference type="AlphaFoldDB" id="A0AAD7G4G0"/>
<evidence type="ECO:0008006" key="8">
    <source>
        <dbReference type="Google" id="ProtNLM"/>
    </source>
</evidence>
<comment type="subcellular location">
    <subcellularLocation>
        <location evidence="1">Membrane</location>
        <topology evidence="1">Multi-pass membrane protein</topology>
    </subcellularLocation>
</comment>
<dbReference type="InterPro" id="IPR018499">
    <property type="entry name" value="Tetraspanin/Peripherin"/>
</dbReference>
<feature type="transmembrane region" description="Helical" evidence="5">
    <location>
        <begin position="91"/>
        <end position="113"/>
    </location>
</feature>
<evidence type="ECO:0000256" key="3">
    <source>
        <dbReference type="ARBA" id="ARBA00022989"/>
    </source>
</evidence>
<dbReference type="Pfam" id="PF00335">
    <property type="entry name" value="Tetraspanin"/>
    <property type="match status" value="1"/>
</dbReference>
<evidence type="ECO:0000256" key="4">
    <source>
        <dbReference type="ARBA" id="ARBA00023136"/>
    </source>
</evidence>
<dbReference type="EMBL" id="JARKIE010000312">
    <property type="protein sequence ID" value="KAJ7655381.1"/>
    <property type="molecule type" value="Genomic_DNA"/>
</dbReference>
<keyword evidence="3 5" id="KW-1133">Transmembrane helix</keyword>
<evidence type="ECO:0000256" key="5">
    <source>
        <dbReference type="SAM" id="Phobius"/>
    </source>
</evidence>
<feature type="transmembrane region" description="Helical" evidence="5">
    <location>
        <begin position="157"/>
        <end position="179"/>
    </location>
</feature>
<proteinExistence type="predicted"/>
<name>A0AAD7G4G0_MYCRO</name>
<comment type="caution">
    <text evidence="6">The sequence shown here is derived from an EMBL/GenBank/DDBJ whole genome shotgun (WGS) entry which is preliminary data.</text>
</comment>
<gene>
    <name evidence="6" type="ORF">B0H17DRAFT_378028</name>
</gene>
<evidence type="ECO:0000313" key="7">
    <source>
        <dbReference type="Proteomes" id="UP001221757"/>
    </source>
</evidence>
<evidence type="ECO:0000313" key="6">
    <source>
        <dbReference type="EMBL" id="KAJ7655381.1"/>
    </source>
</evidence>